<dbReference type="SUPFAM" id="SSF55729">
    <property type="entry name" value="Acyl-CoA N-acyltransferases (Nat)"/>
    <property type="match status" value="1"/>
</dbReference>
<protein>
    <submittedName>
        <fullName evidence="1">FemAB family protein</fullName>
    </submittedName>
</protein>
<evidence type="ECO:0000313" key="2">
    <source>
        <dbReference type="Proteomes" id="UP001285855"/>
    </source>
</evidence>
<gene>
    <name evidence="1" type="ORF">SNF14_10945</name>
</gene>
<reference evidence="1 2" key="1">
    <citation type="submission" date="2023-11" db="EMBL/GenBank/DDBJ databases">
        <title>Winogradskyella pelagius sp. nov., isolated from coastal sediment.</title>
        <authorList>
            <person name="Li F."/>
        </authorList>
    </citation>
    <scope>NUCLEOTIDE SEQUENCE [LARGE SCALE GENOMIC DNA]</scope>
    <source>
        <strain evidence="1 2">KCTC 23502</strain>
    </source>
</reference>
<dbReference type="InterPro" id="IPR016181">
    <property type="entry name" value="Acyl_CoA_acyltransferase"/>
</dbReference>
<dbReference type="RefSeq" id="WP_320556208.1">
    <property type="nucleotide sequence ID" value="NZ_JAXDAE010000011.1"/>
</dbReference>
<organism evidence="1 2">
    <name type="scientific">Winogradskyella aquimaris</name>
    <dbReference type="NCBI Taxonomy" id="864074"/>
    <lineage>
        <taxon>Bacteria</taxon>
        <taxon>Pseudomonadati</taxon>
        <taxon>Bacteroidota</taxon>
        <taxon>Flavobacteriia</taxon>
        <taxon>Flavobacteriales</taxon>
        <taxon>Flavobacteriaceae</taxon>
        <taxon>Winogradskyella</taxon>
    </lineage>
</organism>
<evidence type="ECO:0000313" key="1">
    <source>
        <dbReference type="EMBL" id="MDY2587856.1"/>
    </source>
</evidence>
<dbReference type="EMBL" id="JAXDAE010000011">
    <property type="protein sequence ID" value="MDY2587856.1"/>
    <property type="molecule type" value="Genomic_DNA"/>
</dbReference>
<proteinExistence type="predicted"/>
<dbReference type="Gene3D" id="3.40.630.30">
    <property type="match status" value="1"/>
</dbReference>
<accession>A0ABU5EN19</accession>
<sequence>MQKLTVKKYQSKDCSVWNEFVLKNKVATFLFDRDFMEYHSDRFQDFSLMIYKEDELIAIMPANIKDSVLYSHQGLTYGGLITEMTSDTSVLIAIYEVLIAFLNQHDIKTIKIKSLPEFYDRTVNNSNKLLTDNFNATVYQRHKVLAIDFSLPFTIHKTKLKNYRKNQSAGFMIQDDNRFDVFWNKVLIPRLKLKHNTKPVHTLEEIELLHQRFPNQIKQYNIFLNDEILAGITIFDKGNIVKSQYGATTERGEKTRALEYLFIYLTYKFKDEGKRFFSMGTVSDKSNKLGYNPGLLRQKEELGCQMYAQEFLLLETK</sequence>
<dbReference type="Proteomes" id="UP001285855">
    <property type="component" value="Unassembled WGS sequence"/>
</dbReference>
<comment type="caution">
    <text evidence="1">The sequence shown here is derived from an EMBL/GenBank/DDBJ whole genome shotgun (WGS) entry which is preliminary data.</text>
</comment>
<name>A0ABU5EN19_9FLAO</name>
<keyword evidence="2" id="KW-1185">Reference proteome</keyword>